<dbReference type="Proteomes" id="UP000663882">
    <property type="component" value="Unassembled WGS sequence"/>
</dbReference>
<reference evidence="1" key="1">
    <citation type="submission" date="2021-02" db="EMBL/GenBank/DDBJ databases">
        <authorList>
            <person name="Nowell W R."/>
        </authorList>
    </citation>
    <scope>NUCLEOTIDE SEQUENCE</scope>
</reference>
<accession>A0A814PB25</accession>
<protein>
    <submittedName>
        <fullName evidence="1">Uncharacterized protein</fullName>
    </submittedName>
</protein>
<comment type="caution">
    <text evidence="1">The sequence shown here is derived from an EMBL/GenBank/DDBJ whole genome shotgun (WGS) entry which is preliminary data.</text>
</comment>
<dbReference type="OrthoDB" id="10129006at2759"/>
<organism evidence="1 2">
    <name type="scientific">Rotaria sordida</name>
    <dbReference type="NCBI Taxonomy" id="392033"/>
    <lineage>
        <taxon>Eukaryota</taxon>
        <taxon>Metazoa</taxon>
        <taxon>Spiralia</taxon>
        <taxon>Gnathifera</taxon>
        <taxon>Rotifera</taxon>
        <taxon>Eurotatoria</taxon>
        <taxon>Bdelloidea</taxon>
        <taxon>Philodinida</taxon>
        <taxon>Philodinidae</taxon>
        <taxon>Rotaria</taxon>
    </lineage>
</organism>
<evidence type="ECO:0000313" key="2">
    <source>
        <dbReference type="Proteomes" id="UP000663882"/>
    </source>
</evidence>
<name>A0A814PB25_9BILA</name>
<dbReference type="EMBL" id="CAJNOO010001135">
    <property type="protein sequence ID" value="CAF1102896.1"/>
    <property type="molecule type" value="Genomic_DNA"/>
</dbReference>
<proteinExistence type="predicted"/>
<evidence type="ECO:0000313" key="1">
    <source>
        <dbReference type="EMBL" id="CAF1102896.1"/>
    </source>
</evidence>
<sequence>MVDVLYSLVDVNERFDRLVIDPLYIRHLDMTIKSSFDRICLVDNKVLSRICEKILPRIYDQVNKLIVEPHAMKQVFTINYPQLYSLSLIGFQEEELFQYLTDDSVLRYLLTEQITDLNIDIQVDTIIDFSQSLSNKFELILSLSKRLISLNFCQLFGYRTLPLWFPTPPSKSCMSLTLTKLIIRVTIFRDCLYLLDGRFDCLSTLIIHVENISLTPSCEYNTEKLPKLKYFSLISYTDTFYYDQLIIPLLRRMINLEELILYLLVIRYDSTYIDGIVLYDEILCYMPQLNKLTFNINTDVRNNNIRIDRSSNEDVQRSFIGRGYGQSSTCI</sequence>
<gene>
    <name evidence="1" type="ORF">RFH988_LOCUS19412</name>
</gene>
<dbReference type="AlphaFoldDB" id="A0A814PB25"/>